<dbReference type="Proteomes" id="UP000501534">
    <property type="component" value="Chromosome"/>
</dbReference>
<gene>
    <name evidence="3" type="ORF">DSM104443_00886</name>
</gene>
<dbReference type="PIRSF" id="PIRSF017082">
    <property type="entry name" value="YflP"/>
    <property type="match status" value="1"/>
</dbReference>
<dbReference type="AlphaFoldDB" id="A0A6M4GRY5"/>
<dbReference type="KEGG" id="uru:DSM104443_00886"/>
<evidence type="ECO:0000256" key="2">
    <source>
        <dbReference type="SAM" id="SignalP"/>
    </source>
</evidence>
<protein>
    <recommendedName>
        <fullName evidence="5">Tripartite-type tricarboxylate transporter receptor subunit TctC</fullName>
    </recommendedName>
</protein>
<dbReference type="EMBL" id="CP053069">
    <property type="protein sequence ID" value="QJR09836.1"/>
    <property type="molecule type" value="Genomic_DNA"/>
</dbReference>
<feature type="chain" id="PRO_5027048808" description="Tripartite-type tricarboxylate transporter receptor subunit TctC" evidence="2">
    <location>
        <begin position="25"/>
        <end position="326"/>
    </location>
</feature>
<accession>A0A6M4GRY5</accession>
<reference evidence="3 4" key="1">
    <citation type="submission" date="2020-04" db="EMBL/GenBank/DDBJ databases">
        <title>Usitatibacter rugosus gen. nov., sp. nov. and Usitatibacter palustris sp. nov., novel members of Usitatibacteraceae fam. nov. within the order Nitrosomonadales isolated from soil.</title>
        <authorList>
            <person name="Huber K.J."/>
            <person name="Neumann-Schaal M."/>
            <person name="Geppert A."/>
            <person name="Luckner M."/>
            <person name="Wanner G."/>
            <person name="Overmann J."/>
        </authorList>
    </citation>
    <scope>NUCLEOTIDE SEQUENCE [LARGE SCALE GENOMIC DNA]</scope>
    <source>
        <strain evidence="3 4">0125_3</strain>
    </source>
</reference>
<keyword evidence="2" id="KW-0732">Signal</keyword>
<evidence type="ECO:0008006" key="5">
    <source>
        <dbReference type="Google" id="ProtNLM"/>
    </source>
</evidence>
<feature type="signal peptide" evidence="2">
    <location>
        <begin position="1"/>
        <end position="24"/>
    </location>
</feature>
<proteinExistence type="inferred from homology"/>
<sequence>MTMKWIPAFAGMTLAALLVSSAHAEAQDYPNKPIRMIIPLAAASAVDNAARIVTQKMSENMGQQFVIENMPGAAGMIGTERIAKAAPDGYTIGGFNDSIMTMLPNLNDKLSWDIVRDFEPVSLVGVIEWGLITGLDTPYKTAADVIADAKARPGKVDYGSGGNGSPQHIAMALFASQAGVTMMHVPYKGATQAAVGVAANEVPLAFQGLGTAASLIHSKKVRLLGVSTPGKLASFPDAPTLSDSGLPGFEFNSWFAVMAPAGTPKAIVNKLNAEIRKALADPGVREKLVAQGFTIRGSSPEELGTATKNQLAKYQKVMKAAGIKAE</sequence>
<dbReference type="Gene3D" id="3.40.190.10">
    <property type="entry name" value="Periplasmic binding protein-like II"/>
    <property type="match status" value="1"/>
</dbReference>
<dbReference type="InterPro" id="IPR005064">
    <property type="entry name" value="BUG"/>
</dbReference>
<dbReference type="PANTHER" id="PTHR42928">
    <property type="entry name" value="TRICARBOXYLATE-BINDING PROTEIN"/>
    <property type="match status" value="1"/>
</dbReference>
<evidence type="ECO:0000256" key="1">
    <source>
        <dbReference type="ARBA" id="ARBA00006987"/>
    </source>
</evidence>
<evidence type="ECO:0000313" key="3">
    <source>
        <dbReference type="EMBL" id="QJR09836.1"/>
    </source>
</evidence>
<evidence type="ECO:0000313" key="4">
    <source>
        <dbReference type="Proteomes" id="UP000501534"/>
    </source>
</evidence>
<dbReference type="Pfam" id="PF03401">
    <property type="entry name" value="TctC"/>
    <property type="match status" value="1"/>
</dbReference>
<organism evidence="3 4">
    <name type="scientific">Usitatibacter rugosus</name>
    <dbReference type="NCBI Taxonomy" id="2732067"/>
    <lineage>
        <taxon>Bacteria</taxon>
        <taxon>Pseudomonadati</taxon>
        <taxon>Pseudomonadota</taxon>
        <taxon>Betaproteobacteria</taxon>
        <taxon>Nitrosomonadales</taxon>
        <taxon>Usitatibacteraceae</taxon>
        <taxon>Usitatibacter</taxon>
    </lineage>
</organism>
<dbReference type="Gene3D" id="3.40.190.150">
    <property type="entry name" value="Bordetella uptake gene, domain 1"/>
    <property type="match status" value="1"/>
</dbReference>
<comment type="similarity">
    <text evidence="1">Belongs to the UPF0065 (bug) family.</text>
</comment>
<name>A0A6M4GRY5_9PROT</name>
<dbReference type="InterPro" id="IPR042100">
    <property type="entry name" value="Bug_dom1"/>
</dbReference>
<keyword evidence="4" id="KW-1185">Reference proteome</keyword>
<dbReference type="PANTHER" id="PTHR42928:SF5">
    <property type="entry name" value="BLR1237 PROTEIN"/>
    <property type="match status" value="1"/>
</dbReference>
<dbReference type="RefSeq" id="WP_171089869.1">
    <property type="nucleotide sequence ID" value="NZ_CP053069.1"/>
</dbReference>
<dbReference type="SUPFAM" id="SSF53850">
    <property type="entry name" value="Periplasmic binding protein-like II"/>
    <property type="match status" value="1"/>
</dbReference>